<sequence>MAMCRLSVEIKSRWWVPVYLRTLTVFCLMMRCEPDYQKVRNFLVKRGITQKLKYEPVKK</sequence>
<evidence type="ECO:0000313" key="1">
    <source>
        <dbReference type="EMBL" id="KLQ00657.1"/>
    </source>
</evidence>
<dbReference type="Proteomes" id="UP000036013">
    <property type="component" value="Unassembled WGS sequence"/>
</dbReference>
<proteinExistence type="predicted"/>
<accession>A0A837LC58</accession>
<comment type="caution">
    <text evidence="1">The sequence shown here is derived from an EMBL/GenBank/DDBJ whole genome shotgun (WGS) entry which is preliminary data.</text>
</comment>
<dbReference type="EMBL" id="LEDI01000041">
    <property type="protein sequence ID" value="KLQ00657.1"/>
    <property type="molecule type" value="Genomic_DNA"/>
</dbReference>
<reference evidence="1 2" key="1">
    <citation type="submission" date="2015-06" db="EMBL/GenBank/DDBJ databases">
        <authorList>
            <person name="Adams M."/>
            <person name="Sutton G."/>
            <person name="Nelson K."/>
            <person name="Bonomo R."/>
            <person name="McCorrison J."/>
            <person name="Sanka R."/>
            <person name="Brinkac L."/>
            <person name="Nierman W."/>
        </authorList>
    </citation>
    <scope>NUCLEOTIDE SEQUENCE [LARGE SCALE GENOMIC DNA]</scope>
    <source>
        <strain evidence="1 2">GN02692</strain>
    </source>
</reference>
<organism evidence="1 2">
    <name type="scientific">Enterobacter roggenkampii</name>
    <dbReference type="NCBI Taxonomy" id="1812935"/>
    <lineage>
        <taxon>Bacteria</taxon>
        <taxon>Pseudomonadati</taxon>
        <taxon>Pseudomonadota</taxon>
        <taxon>Gammaproteobacteria</taxon>
        <taxon>Enterobacterales</taxon>
        <taxon>Enterobacteriaceae</taxon>
        <taxon>Enterobacter</taxon>
        <taxon>Enterobacter cloacae complex</taxon>
    </lineage>
</organism>
<name>A0A837LC58_9ENTR</name>
<dbReference type="AlphaFoldDB" id="A0A837LC58"/>
<evidence type="ECO:0000313" key="2">
    <source>
        <dbReference type="Proteomes" id="UP000036013"/>
    </source>
</evidence>
<protein>
    <submittedName>
        <fullName evidence="1">Uncharacterized protein</fullName>
    </submittedName>
</protein>
<gene>
    <name evidence="1" type="ORF">ABF77_16075</name>
</gene>